<evidence type="ECO:0000256" key="5">
    <source>
        <dbReference type="ARBA" id="ARBA00022777"/>
    </source>
</evidence>
<dbReference type="PANTHER" id="PTHR12358:SF54">
    <property type="entry name" value="SPHINGOSINE KINASE RELATED PROTEIN"/>
    <property type="match status" value="1"/>
</dbReference>
<proteinExistence type="inferred from homology"/>
<dbReference type="RefSeq" id="WP_016183386.1">
    <property type="nucleotide sequence ID" value="NZ_JXKI01000025.1"/>
</dbReference>
<evidence type="ECO:0000256" key="6">
    <source>
        <dbReference type="ARBA" id="ARBA00022840"/>
    </source>
</evidence>
<comment type="caution">
    <text evidence="10">The sequence shown here is derived from an EMBL/GenBank/DDBJ whole genome shotgun (WGS) entry which is preliminary data.</text>
</comment>
<evidence type="ECO:0000256" key="7">
    <source>
        <dbReference type="ARBA" id="ARBA00023209"/>
    </source>
</evidence>
<dbReference type="AlphaFoldDB" id="S1NKI2"/>
<dbReference type="SUPFAM" id="SSF111331">
    <property type="entry name" value="NAD kinase/diacylglycerol kinase-like"/>
    <property type="match status" value="1"/>
</dbReference>
<keyword evidence="4" id="KW-0547">Nucleotide-binding</keyword>
<keyword evidence="11" id="KW-1185">Reference proteome</keyword>
<evidence type="ECO:0000256" key="1">
    <source>
        <dbReference type="ARBA" id="ARBA00001946"/>
    </source>
</evidence>
<evidence type="ECO:0000256" key="8">
    <source>
        <dbReference type="ARBA" id="ARBA00023264"/>
    </source>
</evidence>
<dbReference type="Pfam" id="PF19279">
    <property type="entry name" value="YegS_C"/>
    <property type="match status" value="1"/>
</dbReference>
<dbReference type="PATRIC" id="fig|1121865.3.peg.1216"/>
<reference evidence="10 11" key="1">
    <citation type="submission" date="2013-03" db="EMBL/GenBank/DDBJ databases">
        <title>The Genome Sequence of Enterococcus columbae ATCC_51263 (PacBio/Illumina hybrid assembly).</title>
        <authorList>
            <consortium name="The Broad Institute Genomics Platform"/>
            <consortium name="The Broad Institute Genome Sequencing Center for Infectious Disease"/>
            <person name="Earl A."/>
            <person name="Russ C."/>
            <person name="Gilmore M."/>
            <person name="Surin D."/>
            <person name="Walker B."/>
            <person name="Young S."/>
            <person name="Zeng Q."/>
            <person name="Gargeya S."/>
            <person name="Fitzgerald M."/>
            <person name="Haas B."/>
            <person name="Abouelleil A."/>
            <person name="Allen A.W."/>
            <person name="Alvarado L."/>
            <person name="Arachchi H.M."/>
            <person name="Berlin A.M."/>
            <person name="Chapman S.B."/>
            <person name="Gainer-Dewar J."/>
            <person name="Goldberg J."/>
            <person name="Griggs A."/>
            <person name="Gujja S."/>
            <person name="Hansen M."/>
            <person name="Howarth C."/>
            <person name="Imamovic A."/>
            <person name="Ireland A."/>
            <person name="Larimer J."/>
            <person name="McCowan C."/>
            <person name="Murphy C."/>
            <person name="Pearson M."/>
            <person name="Poon T.W."/>
            <person name="Priest M."/>
            <person name="Roberts A."/>
            <person name="Saif S."/>
            <person name="Shea T."/>
            <person name="Sisk P."/>
            <person name="Sykes S."/>
            <person name="Wortman J."/>
            <person name="Nusbaum C."/>
            <person name="Birren B."/>
        </authorList>
    </citation>
    <scope>NUCLEOTIDE SEQUENCE [LARGE SCALE GENOMIC DNA]</scope>
    <source>
        <strain evidence="10 11">ATCC 51263</strain>
    </source>
</reference>
<comment type="similarity">
    <text evidence="2">Belongs to the diacylglycerol/lipid kinase family.</text>
</comment>
<dbReference type="GO" id="GO:0016301">
    <property type="term" value="F:kinase activity"/>
    <property type="evidence" value="ECO:0007669"/>
    <property type="project" value="UniProtKB-KW"/>
</dbReference>
<keyword evidence="5" id="KW-0418">Kinase</keyword>
<dbReference type="InterPro" id="IPR016064">
    <property type="entry name" value="NAD/diacylglycerol_kinase_sf"/>
</dbReference>
<dbReference type="EMBL" id="ASWJ01000008">
    <property type="protein sequence ID" value="EOW80686.1"/>
    <property type="molecule type" value="Genomic_DNA"/>
</dbReference>
<dbReference type="STRING" id="1121865.OMW_01245"/>
<dbReference type="InterPro" id="IPR001206">
    <property type="entry name" value="Diacylglycerol_kinase_cat_dom"/>
</dbReference>
<evidence type="ECO:0000313" key="11">
    <source>
        <dbReference type="Proteomes" id="UP000014113"/>
    </source>
</evidence>
<dbReference type="SMART" id="SM00046">
    <property type="entry name" value="DAGKc"/>
    <property type="match status" value="1"/>
</dbReference>
<dbReference type="InterPro" id="IPR045540">
    <property type="entry name" value="YegS/DAGK_C"/>
</dbReference>
<organism evidence="10 11">
    <name type="scientific">Enterococcus columbae DSM 7374 = ATCC 51263</name>
    <dbReference type="NCBI Taxonomy" id="1121865"/>
    <lineage>
        <taxon>Bacteria</taxon>
        <taxon>Bacillati</taxon>
        <taxon>Bacillota</taxon>
        <taxon>Bacilli</taxon>
        <taxon>Lactobacillales</taxon>
        <taxon>Enterococcaceae</taxon>
        <taxon>Enterococcus</taxon>
    </lineage>
</organism>
<keyword evidence="7" id="KW-0443">Lipid metabolism</keyword>
<sequence length="320" mass="36352">MEIFYHVLINPNSGGGNGRIVGEKIIDYLSEHQLAFDVRFTGYPDHERQFIRELAQTTLREYQPEDQSNQPYPLLLIIGGDGTIHQVVNELYRLKKQFPIAYIPAGSGNDFARALNLPKDPVAIIEHIHQNTQPTFCHILHYDEAIYGEEGLALNNVGIGLDAAIVYETNHSKVKDILQKFNLLSFSYLSAVIQTLVKQRSFPILVEANGQTYNFKKAYLCTTSNHPYFGGGIPIAPKASVFQNKLDLIIIEKPSMLLVPWIAFKIFTRKHLEAKFCHYIQANKIKIVSTIAQHGQADGEELGERSYDITFDLIEQPFWF</sequence>
<dbReference type="eggNOG" id="COG1597">
    <property type="taxonomic scope" value="Bacteria"/>
</dbReference>
<evidence type="ECO:0000256" key="3">
    <source>
        <dbReference type="ARBA" id="ARBA00022679"/>
    </source>
</evidence>
<evidence type="ECO:0000256" key="4">
    <source>
        <dbReference type="ARBA" id="ARBA00022741"/>
    </source>
</evidence>
<keyword evidence="6" id="KW-0067">ATP-binding</keyword>
<keyword evidence="3" id="KW-0808">Transferase</keyword>
<comment type="cofactor">
    <cofactor evidence="1">
        <name>Mg(2+)</name>
        <dbReference type="ChEBI" id="CHEBI:18420"/>
    </cofactor>
</comment>
<evidence type="ECO:0000259" key="9">
    <source>
        <dbReference type="PROSITE" id="PS50146"/>
    </source>
</evidence>
<dbReference type="PANTHER" id="PTHR12358">
    <property type="entry name" value="SPHINGOSINE KINASE"/>
    <property type="match status" value="1"/>
</dbReference>
<feature type="domain" description="DAGKc" evidence="9">
    <location>
        <begin position="1"/>
        <end position="145"/>
    </location>
</feature>
<dbReference type="GO" id="GO:0008654">
    <property type="term" value="P:phospholipid biosynthetic process"/>
    <property type="evidence" value="ECO:0007669"/>
    <property type="project" value="UniProtKB-KW"/>
</dbReference>
<protein>
    <recommendedName>
        <fullName evidence="9">DAGKc domain-containing protein</fullName>
    </recommendedName>
</protein>
<dbReference type="InterPro" id="IPR017438">
    <property type="entry name" value="ATP-NAD_kinase_N"/>
</dbReference>
<dbReference type="Gene3D" id="2.60.200.40">
    <property type="match status" value="1"/>
</dbReference>
<dbReference type="InterPro" id="IPR050187">
    <property type="entry name" value="Lipid_Phosphate_FormReg"/>
</dbReference>
<dbReference type="GO" id="GO:0005524">
    <property type="term" value="F:ATP binding"/>
    <property type="evidence" value="ECO:0007669"/>
    <property type="project" value="UniProtKB-KW"/>
</dbReference>
<accession>S1NKI2</accession>
<evidence type="ECO:0000256" key="2">
    <source>
        <dbReference type="ARBA" id="ARBA00005983"/>
    </source>
</evidence>
<dbReference type="Pfam" id="PF00781">
    <property type="entry name" value="DAGK_cat"/>
    <property type="match status" value="1"/>
</dbReference>
<dbReference type="OrthoDB" id="9786026at2"/>
<dbReference type="Gene3D" id="3.40.50.10330">
    <property type="entry name" value="Probable inorganic polyphosphate/atp-NAD kinase, domain 1"/>
    <property type="match status" value="1"/>
</dbReference>
<keyword evidence="7" id="KW-0594">Phospholipid biosynthesis</keyword>
<keyword evidence="8" id="KW-1208">Phospholipid metabolism</keyword>
<keyword evidence="7" id="KW-0444">Lipid biosynthesis</keyword>
<dbReference type="Proteomes" id="UP000014113">
    <property type="component" value="Unassembled WGS sequence"/>
</dbReference>
<evidence type="ECO:0000313" key="10">
    <source>
        <dbReference type="EMBL" id="EOW80686.1"/>
    </source>
</evidence>
<name>S1NKI2_9ENTE</name>
<gene>
    <name evidence="10" type="ORF">I568_01864</name>
</gene>
<dbReference type="PROSITE" id="PS50146">
    <property type="entry name" value="DAGK"/>
    <property type="match status" value="1"/>
</dbReference>